<comment type="catalytic activity">
    <reaction evidence="2">
        <text>oxidized coenzyme F420-(gamma-L-Glu)(n) + a quinol + H(+) = reduced coenzyme F420-(gamma-L-Glu)(n) + a quinone</text>
        <dbReference type="Rhea" id="RHEA:39663"/>
        <dbReference type="Rhea" id="RHEA-COMP:12939"/>
        <dbReference type="Rhea" id="RHEA-COMP:14378"/>
        <dbReference type="ChEBI" id="CHEBI:15378"/>
        <dbReference type="ChEBI" id="CHEBI:24646"/>
        <dbReference type="ChEBI" id="CHEBI:132124"/>
        <dbReference type="ChEBI" id="CHEBI:133980"/>
        <dbReference type="ChEBI" id="CHEBI:139511"/>
    </reaction>
</comment>
<gene>
    <name evidence="3" type="ORF">Ato02nite_092940</name>
</gene>
<dbReference type="AlphaFoldDB" id="A0A920BRC8"/>
<dbReference type="EMBL" id="BOQN01000146">
    <property type="protein sequence ID" value="GIM97501.1"/>
    <property type="molecule type" value="Genomic_DNA"/>
</dbReference>
<dbReference type="PANTHER" id="PTHR39428">
    <property type="entry name" value="F420H(2)-DEPENDENT QUINONE REDUCTASE RV1261C"/>
    <property type="match status" value="1"/>
</dbReference>
<dbReference type="Pfam" id="PF04075">
    <property type="entry name" value="F420H2_quin_red"/>
    <property type="match status" value="1"/>
</dbReference>
<evidence type="ECO:0000313" key="4">
    <source>
        <dbReference type="Proteomes" id="UP000677082"/>
    </source>
</evidence>
<dbReference type="GO" id="GO:0005886">
    <property type="term" value="C:plasma membrane"/>
    <property type="evidence" value="ECO:0007669"/>
    <property type="project" value="TreeGrafter"/>
</dbReference>
<dbReference type="GO" id="GO:0016491">
    <property type="term" value="F:oxidoreductase activity"/>
    <property type="evidence" value="ECO:0007669"/>
    <property type="project" value="InterPro"/>
</dbReference>
<sequence>MAVAADLDRATDSQWDWVAEQTRAYLASGGTEGHENNGLHLLLLATTGRVTGQPRRTCLIYGTSGDDFVVVASKGGADEDPDWFRNLDADPSVGVQAGTRRVTCRARTASPAERDALWPQMVRIFPLYEEYARKTDRQIPVVLLTPQA</sequence>
<dbReference type="PANTHER" id="PTHR39428:SF3">
    <property type="entry name" value="DEAZAFLAVIN-DEPENDENT NITROREDUCTASE"/>
    <property type="match status" value="1"/>
</dbReference>
<dbReference type="SUPFAM" id="SSF50475">
    <property type="entry name" value="FMN-binding split barrel"/>
    <property type="match status" value="1"/>
</dbReference>
<organism evidence="3 4">
    <name type="scientific">Paractinoplanes toevensis</name>
    <dbReference type="NCBI Taxonomy" id="571911"/>
    <lineage>
        <taxon>Bacteria</taxon>
        <taxon>Bacillati</taxon>
        <taxon>Actinomycetota</taxon>
        <taxon>Actinomycetes</taxon>
        <taxon>Micromonosporales</taxon>
        <taxon>Micromonosporaceae</taxon>
        <taxon>Paractinoplanes</taxon>
    </lineage>
</organism>
<evidence type="ECO:0008006" key="5">
    <source>
        <dbReference type="Google" id="ProtNLM"/>
    </source>
</evidence>
<reference evidence="3 4" key="1">
    <citation type="submission" date="2021-03" db="EMBL/GenBank/DDBJ databases">
        <title>Whole genome shotgun sequence of Actinoplanes toevensis NBRC 105298.</title>
        <authorList>
            <person name="Komaki H."/>
            <person name="Tamura T."/>
        </authorList>
    </citation>
    <scope>NUCLEOTIDE SEQUENCE [LARGE SCALE GENOMIC DNA]</scope>
    <source>
        <strain evidence="3 4">NBRC 105298</strain>
    </source>
</reference>
<dbReference type="Gene3D" id="2.30.110.10">
    <property type="entry name" value="Electron Transport, Fmn-binding Protein, Chain A"/>
    <property type="match status" value="1"/>
</dbReference>
<evidence type="ECO:0000313" key="3">
    <source>
        <dbReference type="EMBL" id="GIM97501.1"/>
    </source>
</evidence>
<dbReference type="RefSeq" id="WP_213013139.1">
    <property type="nucleotide sequence ID" value="NZ_BOQN01000146.1"/>
</dbReference>
<keyword evidence="4" id="KW-1185">Reference proteome</keyword>
<evidence type="ECO:0000256" key="2">
    <source>
        <dbReference type="ARBA" id="ARBA00049106"/>
    </source>
</evidence>
<accession>A0A920BRC8</accession>
<comment type="caution">
    <text evidence="3">The sequence shown here is derived from an EMBL/GenBank/DDBJ whole genome shotgun (WGS) entry which is preliminary data.</text>
</comment>
<comment type="similarity">
    <text evidence="1">Belongs to the F420H(2)-dependent quinone reductase family.</text>
</comment>
<name>A0A920BRC8_9ACTN</name>
<proteinExistence type="inferred from homology"/>
<dbReference type="GO" id="GO:0070967">
    <property type="term" value="F:coenzyme F420 binding"/>
    <property type="evidence" value="ECO:0007669"/>
    <property type="project" value="TreeGrafter"/>
</dbReference>
<dbReference type="Proteomes" id="UP000677082">
    <property type="component" value="Unassembled WGS sequence"/>
</dbReference>
<dbReference type="NCBIfam" id="TIGR00026">
    <property type="entry name" value="hi_GC_TIGR00026"/>
    <property type="match status" value="1"/>
</dbReference>
<evidence type="ECO:0000256" key="1">
    <source>
        <dbReference type="ARBA" id="ARBA00008710"/>
    </source>
</evidence>
<protein>
    <recommendedName>
        <fullName evidence="5">Nitroreductase</fullName>
    </recommendedName>
</protein>
<dbReference type="InterPro" id="IPR012349">
    <property type="entry name" value="Split_barrel_FMN-bd"/>
</dbReference>
<dbReference type="InterPro" id="IPR004378">
    <property type="entry name" value="F420H2_quin_Rdtase"/>
</dbReference>